<evidence type="ECO:0000313" key="3">
    <source>
        <dbReference type="Proteomes" id="UP000242972"/>
    </source>
</evidence>
<name>A0A2T2WVI8_9FIRM</name>
<dbReference type="Proteomes" id="UP000242972">
    <property type="component" value="Unassembled WGS sequence"/>
</dbReference>
<evidence type="ECO:0000313" key="2">
    <source>
        <dbReference type="EMBL" id="PSR26245.1"/>
    </source>
</evidence>
<dbReference type="Gene3D" id="2.60.120.10">
    <property type="entry name" value="Jelly Rolls"/>
    <property type="match status" value="1"/>
</dbReference>
<dbReference type="EMBL" id="PXYW01000128">
    <property type="protein sequence ID" value="PSR26245.1"/>
    <property type="molecule type" value="Genomic_DNA"/>
</dbReference>
<dbReference type="InterPro" id="IPR011051">
    <property type="entry name" value="RmlC_Cupin_sf"/>
</dbReference>
<dbReference type="Pfam" id="PF07883">
    <property type="entry name" value="Cupin_2"/>
    <property type="match status" value="1"/>
</dbReference>
<dbReference type="PANTHER" id="PTHR37694">
    <property type="entry name" value="SLR8022 PROTEIN"/>
    <property type="match status" value="1"/>
</dbReference>
<comment type="caution">
    <text evidence="2">The sequence shown here is derived from an EMBL/GenBank/DDBJ whole genome shotgun (WGS) entry which is preliminary data.</text>
</comment>
<dbReference type="InterPro" id="IPR014710">
    <property type="entry name" value="RmlC-like_jellyroll"/>
</dbReference>
<dbReference type="SUPFAM" id="SSF51182">
    <property type="entry name" value="RmlC-like cupins"/>
    <property type="match status" value="1"/>
</dbReference>
<sequence length="129" mass="14344">MNVWRVDDPTLYDDTHVDTHVTIRHLFESHHLVVVWFGFVPGQGLRDHHTSSHALIQCISGAIRVESMGEAVELTTGMSVVIEPHVRHALYAMERAVVQLSMTPHPSQHSLLEALRLSTGPGTSAEPRP</sequence>
<protein>
    <submittedName>
        <fullName evidence="2">Cupin</fullName>
    </submittedName>
</protein>
<dbReference type="AlphaFoldDB" id="A0A2T2WVI8"/>
<feature type="domain" description="Cupin type-2" evidence="1">
    <location>
        <begin position="38"/>
        <end position="94"/>
    </location>
</feature>
<reference evidence="2 3" key="1">
    <citation type="journal article" date="2014" name="BMC Genomics">
        <title>Comparison of environmental and isolate Sulfobacillus genomes reveals diverse carbon, sulfur, nitrogen, and hydrogen metabolisms.</title>
        <authorList>
            <person name="Justice N.B."/>
            <person name="Norman A."/>
            <person name="Brown C.T."/>
            <person name="Singh A."/>
            <person name="Thomas B.C."/>
            <person name="Banfield J.F."/>
        </authorList>
    </citation>
    <scope>NUCLEOTIDE SEQUENCE [LARGE SCALE GENOMIC DNA]</scope>
    <source>
        <strain evidence="2">AMDSBA4</strain>
    </source>
</reference>
<dbReference type="InterPro" id="IPR013096">
    <property type="entry name" value="Cupin_2"/>
</dbReference>
<accession>A0A2T2WVI8</accession>
<dbReference type="PANTHER" id="PTHR37694:SF1">
    <property type="entry name" value="SLR8022 PROTEIN"/>
    <property type="match status" value="1"/>
</dbReference>
<proteinExistence type="predicted"/>
<evidence type="ECO:0000259" key="1">
    <source>
        <dbReference type="Pfam" id="PF07883"/>
    </source>
</evidence>
<gene>
    <name evidence="2" type="ORF">C7B46_20105</name>
</gene>
<organism evidence="2 3">
    <name type="scientific">Sulfobacillus benefaciens</name>
    <dbReference type="NCBI Taxonomy" id="453960"/>
    <lineage>
        <taxon>Bacteria</taxon>
        <taxon>Bacillati</taxon>
        <taxon>Bacillota</taxon>
        <taxon>Clostridia</taxon>
        <taxon>Eubacteriales</taxon>
        <taxon>Clostridiales Family XVII. Incertae Sedis</taxon>
        <taxon>Sulfobacillus</taxon>
    </lineage>
</organism>